<proteinExistence type="predicted"/>
<feature type="compositionally biased region" description="Low complexity" evidence="1">
    <location>
        <begin position="1"/>
        <end position="15"/>
    </location>
</feature>
<accession>A0AAP0EMU1</accession>
<name>A0AAP0EMU1_9MAGN</name>
<protein>
    <recommendedName>
        <fullName evidence="4">Retrotransposon Copia-like N-terminal domain-containing protein</fullName>
    </recommendedName>
</protein>
<dbReference type="AlphaFoldDB" id="A0AAP0EMU1"/>
<evidence type="ECO:0000313" key="2">
    <source>
        <dbReference type="EMBL" id="KAK9096370.1"/>
    </source>
</evidence>
<evidence type="ECO:0008006" key="4">
    <source>
        <dbReference type="Google" id="ProtNLM"/>
    </source>
</evidence>
<keyword evidence="3" id="KW-1185">Reference proteome</keyword>
<sequence>MASSSQTLSVGSTSSPTMENAPTSNTNFPFGNVFTQGMSIKLDENNFLLWKSIVISFVKGI</sequence>
<feature type="compositionally biased region" description="Polar residues" evidence="1">
    <location>
        <begin position="16"/>
        <end position="26"/>
    </location>
</feature>
<gene>
    <name evidence="2" type="ORF">Sjap_021867</name>
</gene>
<dbReference type="Proteomes" id="UP001417504">
    <property type="component" value="Unassembled WGS sequence"/>
</dbReference>
<feature type="region of interest" description="Disordered" evidence="1">
    <location>
        <begin position="1"/>
        <end position="26"/>
    </location>
</feature>
<evidence type="ECO:0000256" key="1">
    <source>
        <dbReference type="SAM" id="MobiDB-lite"/>
    </source>
</evidence>
<organism evidence="2 3">
    <name type="scientific">Stephania japonica</name>
    <dbReference type="NCBI Taxonomy" id="461633"/>
    <lineage>
        <taxon>Eukaryota</taxon>
        <taxon>Viridiplantae</taxon>
        <taxon>Streptophyta</taxon>
        <taxon>Embryophyta</taxon>
        <taxon>Tracheophyta</taxon>
        <taxon>Spermatophyta</taxon>
        <taxon>Magnoliopsida</taxon>
        <taxon>Ranunculales</taxon>
        <taxon>Menispermaceae</taxon>
        <taxon>Menispermoideae</taxon>
        <taxon>Cissampelideae</taxon>
        <taxon>Stephania</taxon>
    </lineage>
</organism>
<evidence type="ECO:0000313" key="3">
    <source>
        <dbReference type="Proteomes" id="UP001417504"/>
    </source>
</evidence>
<comment type="caution">
    <text evidence="2">The sequence shown here is derived from an EMBL/GenBank/DDBJ whole genome shotgun (WGS) entry which is preliminary data.</text>
</comment>
<reference evidence="2 3" key="1">
    <citation type="submission" date="2024-01" db="EMBL/GenBank/DDBJ databases">
        <title>Genome assemblies of Stephania.</title>
        <authorList>
            <person name="Yang L."/>
        </authorList>
    </citation>
    <scope>NUCLEOTIDE SEQUENCE [LARGE SCALE GENOMIC DNA]</scope>
    <source>
        <strain evidence="2">QJT</strain>
        <tissue evidence="2">Leaf</tissue>
    </source>
</reference>
<dbReference type="EMBL" id="JBBNAE010000009">
    <property type="protein sequence ID" value="KAK9096370.1"/>
    <property type="molecule type" value="Genomic_DNA"/>
</dbReference>